<protein>
    <submittedName>
        <fullName evidence="7">MFS transporter</fullName>
    </submittedName>
</protein>
<evidence type="ECO:0000313" key="7">
    <source>
        <dbReference type="EMBL" id="MFC6644633.1"/>
    </source>
</evidence>
<evidence type="ECO:0000256" key="3">
    <source>
        <dbReference type="ARBA" id="ARBA00022989"/>
    </source>
</evidence>
<feature type="transmembrane region" description="Helical" evidence="5">
    <location>
        <begin position="264"/>
        <end position="281"/>
    </location>
</feature>
<feature type="transmembrane region" description="Helical" evidence="5">
    <location>
        <begin position="113"/>
        <end position="134"/>
    </location>
</feature>
<keyword evidence="2 5" id="KW-0812">Transmembrane</keyword>
<dbReference type="InterPro" id="IPR036259">
    <property type="entry name" value="MFS_trans_sf"/>
</dbReference>
<keyword evidence="4 5" id="KW-0472">Membrane</keyword>
<evidence type="ECO:0000256" key="4">
    <source>
        <dbReference type="ARBA" id="ARBA00023136"/>
    </source>
</evidence>
<feature type="transmembrane region" description="Helical" evidence="5">
    <location>
        <begin position="59"/>
        <end position="79"/>
    </location>
</feature>
<evidence type="ECO:0000256" key="1">
    <source>
        <dbReference type="ARBA" id="ARBA00004141"/>
    </source>
</evidence>
<dbReference type="InterPro" id="IPR005829">
    <property type="entry name" value="Sugar_transporter_CS"/>
</dbReference>
<feature type="transmembrane region" description="Helical" evidence="5">
    <location>
        <begin position="88"/>
        <end position="107"/>
    </location>
</feature>
<dbReference type="PANTHER" id="PTHR23508">
    <property type="entry name" value="CARBOXYLIC ACID TRANSPORTER PROTEIN HOMOLOG"/>
    <property type="match status" value="1"/>
</dbReference>
<feature type="transmembrane region" description="Helical" evidence="5">
    <location>
        <begin position="172"/>
        <end position="191"/>
    </location>
</feature>
<sequence length="410" mass="44015">MNEQPLATSHDASPSGQNPTLALWASAVGFGVEGFDLLLLVFLLAPISAAFGLSTARAGSLMTGTLIGAVVGGFLFGLLGDIYGRVRTLTWTILCFGFFTALCAVSQNYWQLLFFRSFAGLGFGGEFGVGLALVAETWPVHVRARVSSYVALGGQAGIISAALLTPLLLPRIGWRGMFLLGVFPVLLSFGLRRFIPEPDTFVEAQKHKRKEFPLAALFHNEETTRRSIGLIILCSIQQIGYYGLMTWLPYYLMKKHGLALTKSALWTAATVVGMSCGIWIFGQLADRIGRRPVFLIFMSGAAAMVLLYSRLQSPVALLVGGAIMGVFVNGMLGGYGTLISDLYPSEVRSTAQNVFFNIGRAFGGLGPLMIGAIAAHYSFGIAVGSLSLLYLLDIVALLWLIPETQGHALS</sequence>
<feature type="transmembrane region" description="Helical" evidence="5">
    <location>
        <begin position="228"/>
        <end position="252"/>
    </location>
</feature>
<comment type="subcellular location">
    <subcellularLocation>
        <location evidence="1">Membrane</location>
        <topology evidence="1">Multi-pass membrane protein</topology>
    </subcellularLocation>
</comment>
<dbReference type="SUPFAM" id="SSF103473">
    <property type="entry name" value="MFS general substrate transporter"/>
    <property type="match status" value="1"/>
</dbReference>
<dbReference type="InterPro" id="IPR011701">
    <property type="entry name" value="MFS"/>
</dbReference>
<organism evidence="7 8">
    <name type="scientific">Granulicella cerasi</name>
    <dbReference type="NCBI Taxonomy" id="741063"/>
    <lineage>
        <taxon>Bacteria</taxon>
        <taxon>Pseudomonadati</taxon>
        <taxon>Acidobacteriota</taxon>
        <taxon>Terriglobia</taxon>
        <taxon>Terriglobales</taxon>
        <taxon>Acidobacteriaceae</taxon>
        <taxon>Granulicella</taxon>
    </lineage>
</organism>
<comment type="caution">
    <text evidence="7">The sequence shown here is derived from an EMBL/GenBank/DDBJ whole genome shotgun (WGS) entry which is preliminary data.</text>
</comment>
<keyword evidence="3 5" id="KW-1133">Transmembrane helix</keyword>
<dbReference type="PROSITE" id="PS50850">
    <property type="entry name" value="MFS"/>
    <property type="match status" value="1"/>
</dbReference>
<keyword evidence="8" id="KW-1185">Reference proteome</keyword>
<dbReference type="EMBL" id="JBHSWI010000001">
    <property type="protein sequence ID" value="MFC6644633.1"/>
    <property type="molecule type" value="Genomic_DNA"/>
</dbReference>
<feature type="transmembrane region" description="Helical" evidence="5">
    <location>
        <begin position="146"/>
        <end position="166"/>
    </location>
</feature>
<feature type="transmembrane region" description="Helical" evidence="5">
    <location>
        <begin position="381"/>
        <end position="401"/>
    </location>
</feature>
<feature type="transmembrane region" description="Helical" evidence="5">
    <location>
        <begin position="21"/>
        <end position="47"/>
    </location>
</feature>
<reference evidence="8" key="1">
    <citation type="journal article" date="2019" name="Int. J. Syst. Evol. Microbiol.">
        <title>The Global Catalogue of Microorganisms (GCM) 10K type strain sequencing project: providing services to taxonomists for standard genome sequencing and annotation.</title>
        <authorList>
            <consortium name="The Broad Institute Genomics Platform"/>
            <consortium name="The Broad Institute Genome Sequencing Center for Infectious Disease"/>
            <person name="Wu L."/>
            <person name="Ma J."/>
        </authorList>
    </citation>
    <scope>NUCLEOTIDE SEQUENCE [LARGE SCALE GENOMIC DNA]</scope>
    <source>
        <strain evidence="8">CGMCC 1.16026</strain>
    </source>
</reference>
<evidence type="ECO:0000259" key="6">
    <source>
        <dbReference type="PROSITE" id="PS50850"/>
    </source>
</evidence>
<dbReference type="PROSITE" id="PS00217">
    <property type="entry name" value="SUGAR_TRANSPORT_2"/>
    <property type="match status" value="1"/>
</dbReference>
<feature type="transmembrane region" description="Helical" evidence="5">
    <location>
        <begin position="293"/>
        <end position="311"/>
    </location>
</feature>
<gene>
    <name evidence="7" type="ORF">ACFQBQ_03305</name>
</gene>
<evidence type="ECO:0000313" key="8">
    <source>
        <dbReference type="Proteomes" id="UP001596391"/>
    </source>
</evidence>
<dbReference type="Pfam" id="PF07690">
    <property type="entry name" value="MFS_1"/>
    <property type="match status" value="1"/>
</dbReference>
<dbReference type="Proteomes" id="UP001596391">
    <property type="component" value="Unassembled WGS sequence"/>
</dbReference>
<feature type="domain" description="Major facilitator superfamily (MFS) profile" evidence="6">
    <location>
        <begin position="22"/>
        <end position="405"/>
    </location>
</feature>
<dbReference type="PANTHER" id="PTHR23508:SF10">
    <property type="entry name" value="CARBOXYLIC ACID TRANSPORTER PROTEIN HOMOLOG"/>
    <property type="match status" value="1"/>
</dbReference>
<dbReference type="InterPro" id="IPR020846">
    <property type="entry name" value="MFS_dom"/>
</dbReference>
<evidence type="ECO:0000256" key="2">
    <source>
        <dbReference type="ARBA" id="ARBA00022692"/>
    </source>
</evidence>
<feature type="transmembrane region" description="Helical" evidence="5">
    <location>
        <begin position="317"/>
        <end position="342"/>
    </location>
</feature>
<dbReference type="RefSeq" id="WP_263372557.1">
    <property type="nucleotide sequence ID" value="NZ_JAGSYD010000005.1"/>
</dbReference>
<proteinExistence type="predicted"/>
<feature type="transmembrane region" description="Helical" evidence="5">
    <location>
        <begin position="354"/>
        <end position="375"/>
    </location>
</feature>
<evidence type="ECO:0000256" key="5">
    <source>
        <dbReference type="SAM" id="Phobius"/>
    </source>
</evidence>
<dbReference type="Gene3D" id="1.20.1250.20">
    <property type="entry name" value="MFS general substrate transporter like domains"/>
    <property type="match status" value="2"/>
</dbReference>
<name>A0ABW1Z8Z1_9BACT</name>
<accession>A0ABW1Z8Z1</accession>